<sequence length="280" mass="32659">MAAQGDVEADLGFLQRIDLYETEKPYTLQYFPDDESFPRTNCATARRSKIKLRDLRAHEKEPTIDTEGFEILQLDSAMQYADFGSTETIQHKYYPEIKTLLQAHFQPQRIEILEHNIRKRHRTFPIATGTDYHDLQPTTRVHVDYTESSMVEAAYKYLDVRADQFDRIVALNVWRTLKGPLMDWPLAMCSAKTVDYATDLIACDLVNRTSYSENMQVHYNANHEWWYLSGQLTSELLVFRQADTSREQVAGVPHTGFKHPKTTDQDHPRESIELRAFLFF</sequence>
<evidence type="ECO:0000256" key="1">
    <source>
        <dbReference type="ARBA" id="ARBA00023604"/>
    </source>
</evidence>
<evidence type="ECO:0000313" key="3">
    <source>
        <dbReference type="Proteomes" id="UP000038010"/>
    </source>
</evidence>
<dbReference type="InterPro" id="IPR044053">
    <property type="entry name" value="AsaB-like"/>
</dbReference>
<gene>
    <name evidence="2" type="ORF">AB675_1585</name>
</gene>
<accession>A0A0N1HKJ1</accession>
<dbReference type="GO" id="GO:0016491">
    <property type="term" value="F:oxidoreductase activity"/>
    <property type="evidence" value="ECO:0007669"/>
    <property type="project" value="InterPro"/>
</dbReference>
<dbReference type="PANTHER" id="PTHR34598">
    <property type="entry name" value="BLL6449 PROTEIN"/>
    <property type="match status" value="1"/>
</dbReference>
<dbReference type="AlphaFoldDB" id="A0A0N1HKJ1"/>
<dbReference type="OrthoDB" id="412788at2759"/>
<dbReference type="RefSeq" id="XP_017997248.1">
    <property type="nucleotide sequence ID" value="XM_018141486.1"/>
</dbReference>
<comment type="caution">
    <text evidence="2">The sequence shown here is derived from an EMBL/GenBank/DDBJ whole genome shotgun (WGS) entry which is preliminary data.</text>
</comment>
<protein>
    <recommendedName>
        <fullName evidence="4">Methyltransferase</fullName>
    </recommendedName>
</protein>
<evidence type="ECO:0000313" key="2">
    <source>
        <dbReference type="EMBL" id="KPI37285.1"/>
    </source>
</evidence>
<dbReference type="PANTHER" id="PTHR34598:SF3">
    <property type="entry name" value="OXIDOREDUCTASE AN1597"/>
    <property type="match status" value="1"/>
</dbReference>
<evidence type="ECO:0008006" key="4">
    <source>
        <dbReference type="Google" id="ProtNLM"/>
    </source>
</evidence>
<reference evidence="2 3" key="1">
    <citation type="submission" date="2015-06" db="EMBL/GenBank/DDBJ databases">
        <title>Draft genome of the ant-associated black yeast Phialophora attae CBS 131958.</title>
        <authorList>
            <person name="Moreno L.F."/>
            <person name="Stielow B.J."/>
            <person name="de Hoog S."/>
            <person name="Vicente V.A."/>
            <person name="Weiss V.A."/>
            <person name="de Vries M."/>
            <person name="Cruz L.M."/>
            <person name="Souza E.M."/>
        </authorList>
    </citation>
    <scope>NUCLEOTIDE SEQUENCE [LARGE SCALE GENOMIC DNA]</scope>
    <source>
        <strain evidence="2 3">CBS 131958</strain>
    </source>
</reference>
<proteinExistence type="inferred from homology"/>
<dbReference type="Proteomes" id="UP000038010">
    <property type="component" value="Unassembled WGS sequence"/>
</dbReference>
<comment type="similarity">
    <text evidence="1">Belongs to the asaB hydroxylase/desaturase family.</text>
</comment>
<organism evidence="2 3">
    <name type="scientific">Cyphellophora attinorum</name>
    <dbReference type="NCBI Taxonomy" id="1664694"/>
    <lineage>
        <taxon>Eukaryota</taxon>
        <taxon>Fungi</taxon>
        <taxon>Dikarya</taxon>
        <taxon>Ascomycota</taxon>
        <taxon>Pezizomycotina</taxon>
        <taxon>Eurotiomycetes</taxon>
        <taxon>Chaetothyriomycetidae</taxon>
        <taxon>Chaetothyriales</taxon>
        <taxon>Cyphellophoraceae</taxon>
        <taxon>Cyphellophora</taxon>
    </lineage>
</organism>
<name>A0A0N1HKJ1_9EURO</name>
<dbReference type="NCBIfam" id="NF041278">
    <property type="entry name" value="CmcJ_NvfI_EfuI"/>
    <property type="match status" value="1"/>
</dbReference>
<dbReference type="EMBL" id="LFJN01000025">
    <property type="protein sequence ID" value="KPI37285.1"/>
    <property type="molecule type" value="Genomic_DNA"/>
</dbReference>
<keyword evidence="3" id="KW-1185">Reference proteome</keyword>
<dbReference type="VEuPathDB" id="FungiDB:AB675_1585"/>
<dbReference type="GeneID" id="28733366"/>
<dbReference type="STRING" id="1664694.A0A0N1HKJ1"/>